<dbReference type="InterPro" id="IPR012340">
    <property type="entry name" value="NA-bd_OB-fold"/>
</dbReference>
<feature type="compositionally biased region" description="Low complexity" evidence="1">
    <location>
        <begin position="167"/>
        <end position="178"/>
    </location>
</feature>
<dbReference type="GO" id="GO:0003677">
    <property type="term" value="F:DNA binding"/>
    <property type="evidence" value="ECO:0007669"/>
    <property type="project" value="UniProtKB-KW"/>
</dbReference>
<feature type="compositionally biased region" description="Low complexity" evidence="1">
    <location>
        <begin position="115"/>
        <end position="140"/>
    </location>
</feature>
<dbReference type="Gene3D" id="2.40.50.140">
    <property type="entry name" value="Nucleic acid-binding proteins"/>
    <property type="match status" value="1"/>
</dbReference>
<proteinExistence type="predicted"/>
<dbReference type="Proteomes" id="UP000494246">
    <property type="component" value="Unassembled WGS sequence"/>
</dbReference>
<sequence>MAGEPSIELKGYVGRVNDFQNGGSIVTVGVTPSYQDKNTSQWVDKPQLWFDVRPISNEAKGVVDEIRNAKQNNLSVRVLVNGGLSKRVSEKDGKTYEHLEIAARTLVVMSAKPKQQGNQNGFQPNYGQQNYGQGVQNYGQLANPMTPAYGATQASQTGQPAVDPWSQPQTAQAPQTPQGEFEPDDEF</sequence>
<accession>A0A1S2W0N4</accession>
<evidence type="ECO:0000313" key="2">
    <source>
        <dbReference type="EMBL" id="VWQ36674.1"/>
    </source>
</evidence>
<feature type="region of interest" description="Disordered" evidence="1">
    <location>
        <begin position="115"/>
        <end position="187"/>
    </location>
</feature>
<keyword evidence="2" id="KW-0238">DNA-binding</keyword>
<gene>
    <name evidence="2" type="ORF">BIFLH23_01567</name>
</gene>
<dbReference type="SUPFAM" id="SSF50249">
    <property type="entry name" value="Nucleic acid-binding proteins"/>
    <property type="match status" value="1"/>
</dbReference>
<evidence type="ECO:0000256" key="1">
    <source>
        <dbReference type="SAM" id="MobiDB-lite"/>
    </source>
</evidence>
<protein>
    <submittedName>
        <fullName evidence="2">Single-stranded DNA-binding protein</fullName>
    </submittedName>
</protein>
<dbReference type="RefSeq" id="WP_071477954.1">
    <property type="nucleotide sequence ID" value="NZ_CABWKH010000023.1"/>
</dbReference>
<organism evidence="2 3">
    <name type="scientific">Bifidobacterium longum subsp. infantis</name>
    <dbReference type="NCBI Taxonomy" id="1682"/>
    <lineage>
        <taxon>Bacteria</taxon>
        <taxon>Bacillati</taxon>
        <taxon>Actinomycetota</taxon>
        <taxon>Actinomycetes</taxon>
        <taxon>Bifidobacteriales</taxon>
        <taxon>Bifidobacteriaceae</taxon>
        <taxon>Bifidobacterium</taxon>
    </lineage>
</organism>
<reference evidence="2 3" key="1">
    <citation type="submission" date="2019-10" db="EMBL/GenBank/DDBJ databases">
        <authorList>
            <consortium name="Melissa Lawson"/>
            <person name="O'neill I."/>
        </authorList>
    </citation>
    <scope>NUCLEOTIDE SEQUENCE [LARGE SCALE GENOMIC DNA]</scope>
    <source>
        <strain evidence="2">LH_23</strain>
    </source>
</reference>
<dbReference type="AlphaFoldDB" id="A0A1S2W0N4"/>
<name>A0A1S2W0N4_BIFLI</name>
<evidence type="ECO:0000313" key="3">
    <source>
        <dbReference type="Proteomes" id="UP000494246"/>
    </source>
</evidence>
<comment type="caution">
    <text evidence="2">The sequence shown here is derived from an EMBL/GenBank/DDBJ whole genome shotgun (WGS) entry which is preliminary data.</text>
</comment>
<dbReference type="EMBL" id="CABWKH010000023">
    <property type="protein sequence ID" value="VWQ36674.1"/>
    <property type="molecule type" value="Genomic_DNA"/>
</dbReference>